<dbReference type="EMBL" id="FQUI01000001">
    <property type="protein sequence ID" value="SHE27545.1"/>
    <property type="molecule type" value="Genomic_DNA"/>
</dbReference>
<comment type="caution">
    <text evidence="2">The sequence shown here is derived from an EMBL/GenBank/DDBJ whole genome shotgun (WGS) entry which is preliminary data.</text>
</comment>
<keyword evidence="3" id="KW-1185">Reference proteome</keyword>
<feature type="domain" description="Macro" evidence="1">
    <location>
        <begin position="2"/>
        <end position="185"/>
    </location>
</feature>
<sequence length="191" mass="21177">MNKEIFERKINKVIFKIVIGDLTKENVDVIVNAANSYLAHGGGVAAAIVKAGGYQIQKESDDYIRKNGIIKTGEVGVTSGGNLKAKYIIHAVGPVWNGSNNNEEKLLYNAIYNSLKKADDLKLKTISFPAISTGIFGYPFEKACEVYIKAIEEFSKKAKNLSEIRFCFLDKNRAFLLKEIIGGRYGNFKDT</sequence>
<name>A0A1M4S5S1_MARH1</name>
<evidence type="ECO:0000259" key="1">
    <source>
        <dbReference type="PROSITE" id="PS51154"/>
    </source>
</evidence>
<dbReference type="PROSITE" id="PS51154">
    <property type="entry name" value="MACRO"/>
    <property type="match status" value="1"/>
</dbReference>
<dbReference type="OrthoDB" id="6194521at2"/>
<organism evidence="2 3">
    <name type="scientific">Marinitoga hydrogenitolerans (strain DSM 16785 / JCM 12826 / AT1271)</name>
    <dbReference type="NCBI Taxonomy" id="1122195"/>
    <lineage>
        <taxon>Bacteria</taxon>
        <taxon>Thermotogati</taxon>
        <taxon>Thermotogota</taxon>
        <taxon>Thermotogae</taxon>
        <taxon>Petrotogales</taxon>
        <taxon>Petrotogaceae</taxon>
        <taxon>Marinitoga</taxon>
    </lineage>
</organism>
<dbReference type="InterPro" id="IPR043472">
    <property type="entry name" value="Macro_dom-like"/>
</dbReference>
<evidence type="ECO:0000313" key="2">
    <source>
        <dbReference type="EMBL" id="SHE27545.1"/>
    </source>
</evidence>
<dbReference type="Proteomes" id="UP000184334">
    <property type="component" value="Unassembled WGS sequence"/>
</dbReference>
<dbReference type="CDD" id="cd02907">
    <property type="entry name" value="Macro_Af1521_BAL-like"/>
    <property type="match status" value="1"/>
</dbReference>
<dbReference type="SUPFAM" id="SSF52949">
    <property type="entry name" value="Macro domain-like"/>
    <property type="match status" value="1"/>
</dbReference>
<dbReference type="AlphaFoldDB" id="A0A1M4S5S1"/>
<protein>
    <submittedName>
        <fullName evidence="2">O-acetyl-ADP-ribose deacetylase (Regulator of RNase III), contains Macro domain</fullName>
    </submittedName>
</protein>
<dbReference type="RefSeq" id="WP_072862210.1">
    <property type="nucleotide sequence ID" value="NZ_FQUI01000001.1"/>
</dbReference>
<dbReference type="STRING" id="1122195.SAMN02745164_00060"/>
<dbReference type="Pfam" id="PF01661">
    <property type="entry name" value="Macro"/>
    <property type="match status" value="1"/>
</dbReference>
<dbReference type="Gene3D" id="3.40.220.10">
    <property type="entry name" value="Leucine Aminopeptidase, subunit E, domain 1"/>
    <property type="match status" value="1"/>
</dbReference>
<dbReference type="SMART" id="SM00506">
    <property type="entry name" value="A1pp"/>
    <property type="match status" value="1"/>
</dbReference>
<reference evidence="2" key="1">
    <citation type="submission" date="2016-11" db="EMBL/GenBank/DDBJ databases">
        <authorList>
            <person name="Varghese N."/>
            <person name="Submissions S."/>
        </authorList>
    </citation>
    <scope>NUCLEOTIDE SEQUENCE [LARGE SCALE GENOMIC DNA]</scope>
    <source>
        <strain evidence="2">DSM 16785</strain>
    </source>
</reference>
<dbReference type="PANTHER" id="PTHR11106:SF111">
    <property type="entry name" value="MACRO DOMAIN-CONTAINING PROTEIN"/>
    <property type="match status" value="1"/>
</dbReference>
<dbReference type="InterPro" id="IPR002589">
    <property type="entry name" value="Macro_dom"/>
</dbReference>
<dbReference type="PANTHER" id="PTHR11106">
    <property type="entry name" value="GANGLIOSIDE INDUCED DIFFERENTIATION ASSOCIATED PROTEIN 2-RELATED"/>
    <property type="match status" value="1"/>
</dbReference>
<gene>
    <name evidence="2" type="ORF">SAMN02745164_00060</name>
</gene>
<proteinExistence type="predicted"/>
<evidence type="ECO:0000313" key="3">
    <source>
        <dbReference type="Proteomes" id="UP000184334"/>
    </source>
</evidence>
<accession>A0A1M4S5S1</accession>